<dbReference type="EMBL" id="CAJHIT010000009">
    <property type="protein sequence ID" value="CAD6504870.1"/>
    <property type="molecule type" value="Genomic_DNA"/>
</dbReference>
<reference evidence="1" key="1">
    <citation type="submission" date="2020-10" db="EMBL/GenBank/DDBJ databases">
        <authorList>
            <person name="Muller C M."/>
        </authorList>
    </citation>
    <scope>NUCLEOTIDE SEQUENCE</scope>
    <source>
        <strain evidence="1">THUN-12</strain>
    </source>
</reference>
<gene>
    <name evidence="1" type="ORF">BGTH12_LOCUS6228</name>
</gene>
<dbReference type="Proteomes" id="UP000683417">
    <property type="component" value="Unassembled WGS sequence"/>
</dbReference>
<evidence type="ECO:0000313" key="2">
    <source>
        <dbReference type="Proteomes" id="UP000683417"/>
    </source>
</evidence>
<proteinExistence type="predicted"/>
<evidence type="ECO:0000313" key="1">
    <source>
        <dbReference type="EMBL" id="CAD6504870.1"/>
    </source>
</evidence>
<accession>A0A9W4DBM7</accession>
<comment type="caution">
    <text evidence="1">The sequence shown here is derived from an EMBL/GenBank/DDBJ whole genome shotgun (WGS) entry which is preliminary data.</text>
</comment>
<dbReference type="AlphaFoldDB" id="A0A9W4DBM7"/>
<organism evidence="1 2">
    <name type="scientific">Blumeria graminis f. sp. triticale</name>
    <dbReference type="NCBI Taxonomy" id="1689686"/>
    <lineage>
        <taxon>Eukaryota</taxon>
        <taxon>Fungi</taxon>
        <taxon>Dikarya</taxon>
        <taxon>Ascomycota</taxon>
        <taxon>Pezizomycotina</taxon>
        <taxon>Leotiomycetes</taxon>
        <taxon>Erysiphales</taxon>
        <taxon>Erysiphaceae</taxon>
        <taxon>Blumeria</taxon>
    </lineage>
</organism>
<name>A0A9W4DBM7_BLUGR</name>
<sequence length="325" mass="36142">MVYIYALLLIPPSLSNIPGRIAFSSTHSISNFRSATHNDVYKLSDPEFPKPEDDSGIFMTMDDSLSPGTHHAVYSAPYMPYTDMMARIMGGASPLTDEQVINLDKDAIAVQECHQYLQSKAQEVDTVMPLSFLNVVKSNKCTARSVATLAFEEKVKVEGKYSYFASNSSPSSLAINVDYHVPVEELVLPGQSTIYKGSRTPRAFVWYLGRPHLLIGCSGNKRAWFIATTLKGREEDRVLDGAILLVNNRYGKRESLVKKSMLGVELDLKKSRKINPDADPSTDGRVSIVRLSNPGEEMPGVLTHWHECSLYKSSSPKLFNWSARS</sequence>
<protein>
    <submittedName>
        <fullName evidence="1">BgTH12-00371</fullName>
    </submittedName>
</protein>